<evidence type="ECO:0000313" key="3">
    <source>
        <dbReference type="Proteomes" id="UP000584824"/>
    </source>
</evidence>
<protein>
    <submittedName>
        <fullName evidence="2">Putative membrane protein</fullName>
    </submittedName>
</protein>
<name>A0A7W6JYR7_9HYPH</name>
<evidence type="ECO:0000256" key="1">
    <source>
        <dbReference type="SAM" id="Phobius"/>
    </source>
</evidence>
<accession>A0A7W6JYR7</accession>
<sequence>MTKAIGLFMLLAMIVHIVRPLGLPGLKRRADFWKLALIAFALWTAALLLREIA</sequence>
<organism evidence="2 3">
    <name type="scientific">Allorhizobium borbori</name>
    <dbReference type="NCBI Taxonomy" id="485907"/>
    <lineage>
        <taxon>Bacteria</taxon>
        <taxon>Pseudomonadati</taxon>
        <taxon>Pseudomonadota</taxon>
        <taxon>Alphaproteobacteria</taxon>
        <taxon>Hyphomicrobiales</taxon>
        <taxon>Rhizobiaceae</taxon>
        <taxon>Rhizobium/Agrobacterium group</taxon>
        <taxon>Allorhizobium</taxon>
    </lineage>
</organism>
<dbReference type="Proteomes" id="UP000584824">
    <property type="component" value="Unassembled WGS sequence"/>
</dbReference>
<evidence type="ECO:0000313" key="2">
    <source>
        <dbReference type="EMBL" id="MBB4102045.1"/>
    </source>
</evidence>
<comment type="caution">
    <text evidence="2">The sequence shown here is derived from an EMBL/GenBank/DDBJ whole genome shotgun (WGS) entry which is preliminary data.</text>
</comment>
<reference evidence="2 3" key="1">
    <citation type="submission" date="2020-08" db="EMBL/GenBank/DDBJ databases">
        <title>Genomic Encyclopedia of Type Strains, Phase IV (KMG-IV): sequencing the most valuable type-strain genomes for metagenomic binning, comparative biology and taxonomic classification.</title>
        <authorList>
            <person name="Goeker M."/>
        </authorList>
    </citation>
    <scope>NUCLEOTIDE SEQUENCE [LARGE SCALE GENOMIC DNA]</scope>
    <source>
        <strain evidence="2 3">DSM 26385</strain>
    </source>
</reference>
<keyword evidence="1" id="KW-1133">Transmembrane helix</keyword>
<keyword evidence="1" id="KW-0472">Membrane</keyword>
<proteinExistence type="predicted"/>
<dbReference type="EMBL" id="JACIDU010000002">
    <property type="protein sequence ID" value="MBB4102045.1"/>
    <property type="molecule type" value="Genomic_DNA"/>
</dbReference>
<dbReference type="RefSeq" id="WP_183789208.1">
    <property type="nucleotide sequence ID" value="NZ_JACIDU010000002.1"/>
</dbReference>
<keyword evidence="3" id="KW-1185">Reference proteome</keyword>
<dbReference type="AlphaFoldDB" id="A0A7W6JYR7"/>
<keyword evidence="1" id="KW-0812">Transmembrane</keyword>
<gene>
    <name evidence="2" type="ORF">GGQ66_000573</name>
</gene>
<feature type="transmembrane region" description="Helical" evidence="1">
    <location>
        <begin position="30"/>
        <end position="49"/>
    </location>
</feature>